<evidence type="ECO:0000313" key="1">
    <source>
        <dbReference type="EMBL" id="PON78940.1"/>
    </source>
</evidence>
<evidence type="ECO:0000313" key="2">
    <source>
        <dbReference type="Proteomes" id="UP000237105"/>
    </source>
</evidence>
<protein>
    <submittedName>
        <fullName evidence="1">Uncharacterized protein</fullName>
    </submittedName>
</protein>
<dbReference type="Proteomes" id="UP000237105">
    <property type="component" value="Unassembled WGS sequence"/>
</dbReference>
<sequence>MEGSDYNEVDSFEEHNVNGLISYYYHRHHQFQARSSFENALGIQLHSMTHKPSSSRGVSPAAWSRAGHGHGYQAWQKPQHFPDGHRFLSAREVINNAGFNDGASTSATGGTSSFGMSRVFLSHSPVLQSMAYIALPTKKDPHEENPGLICRSSFEGVENKLV</sequence>
<organism evidence="1 2">
    <name type="scientific">Parasponia andersonii</name>
    <name type="common">Sponia andersonii</name>
    <dbReference type="NCBI Taxonomy" id="3476"/>
    <lineage>
        <taxon>Eukaryota</taxon>
        <taxon>Viridiplantae</taxon>
        <taxon>Streptophyta</taxon>
        <taxon>Embryophyta</taxon>
        <taxon>Tracheophyta</taxon>
        <taxon>Spermatophyta</taxon>
        <taxon>Magnoliopsida</taxon>
        <taxon>eudicotyledons</taxon>
        <taxon>Gunneridae</taxon>
        <taxon>Pentapetalae</taxon>
        <taxon>rosids</taxon>
        <taxon>fabids</taxon>
        <taxon>Rosales</taxon>
        <taxon>Cannabaceae</taxon>
        <taxon>Parasponia</taxon>
    </lineage>
</organism>
<gene>
    <name evidence="1" type="ORF">PanWU01x14_014410</name>
</gene>
<dbReference type="AlphaFoldDB" id="A0A2P5E087"/>
<dbReference type="EMBL" id="JXTB01000006">
    <property type="protein sequence ID" value="PON78940.1"/>
    <property type="molecule type" value="Genomic_DNA"/>
</dbReference>
<keyword evidence="2" id="KW-1185">Reference proteome</keyword>
<name>A0A2P5E087_PARAD</name>
<accession>A0A2P5E087</accession>
<dbReference type="OrthoDB" id="1736050at2759"/>
<comment type="caution">
    <text evidence="1">The sequence shown here is derived from an EMBL/GenBank/DDBJ whole genome shotgun (WGS) entry which is preliminary data.</text>
</comment>
<reference evidence="2" key="1">
    <citation type="submission" date="2016-06" db="EMBL/GenBank/DDBJ databases">
        <title>Parallel loss of symbiosis genes in relatives of nitrogen-fixing non-legume Parasponia.</title>
        <authorList>
            <person name="Van Velzen R."/>
            <person name="Holmer R."/>
            <person name="Bu F."/>
            <person name="Rutten L."/>
            <person name="Van Zeijl A."/>
            <person name="Liu W."/>
            <person name="Santuari L."/>
            <person name="Cao Q."/>
            <person name="Sharma T."/>
            <person name="Shen D."/>
            <person name="Roswanjaya Y."/>
            <person name="Wardhani T."/>
            <person name="Kalhor M.S."/>
            <person name="Jansen J."/>
            <person name="Van den Hoogen J."/>
            <person name="Gungor B."/>
            <person name="Hartog M."/>
            <person name="Hontelez J."/>
            <person name="Verver J."/>
            <person name="Yang W.-C."/>
            <person name="Schijlen E."/>
            <person name="Repin R."/>
            <person name="Schilthuizen M."/>
            <person name="Schranz E."/>
            <person name="Heidstra R."/>
            <person name="Miyata K."/>
            <person name="Fedorova E."/>
            <person name="Kohlen W."/>
            <person name="Bisseling T."/>
            <person name="Smit S."/>
            <person name="Geurts R."/>
        </authorList>
    </citation>
    <scope>NUCLEOTIDE SEQUENCE [LARGE SCALE GENOMIC DNA]</scope>
    <source>
        <strain evidence="2">cv. WU1-14</strain>
    </source>
</reference>
<proteinExistence type="predicted"/>